<dbReference type="InterPro" id="IPR036612">
    <property type="entry name" value="KH_dom_type_1_sf"/>
</dbReference>
<feature type="compositionally biased region" description="Polar residues" evidence="1">
    <location>
        <begin position="354"/>
        <end position="375"/>
    </location>
</feature>
<feature type="domain" description="K Homology" evidence="2">
    <location>
        <begin position="272"/>
        <end position="344"/>
    </location>
</feature>
<dbReference type="EMBL" id="CP090891">
    <property type="protein sequence ID" value="ULU11063.1"/>
    <property type="molecule type" value="Genomic_DNA"/>
</dbReference>
<sequence>MYSSLEFRKEMEDSSPISSPPQEVYISQKLKAFMSEPQGSAVVAALETHFHCIISVVNDLLIVKCSTTGMQADAVRIENILRDMWQKRDVQIMIREAALNVSCTHICQMILPRAYCAVVFFFSSDITRRSRCNDIIIDHFNGKVTMFGAELAVNKAREVMIECLTDHFGLLEIEIPIARRTTRMGYNLTPSPFNPEAPPPVLNNVFSIGEPNAILTSTPPLSVSQIFDEGRMSSNFDRQLQLFPSDFSVPPPQLPSMLEPPVILPPVQTTNNVEKVKQWIPTTEVGKILGNRAAMKKQIEGQFNCVITVHTEVYSHFGMTSVEIMAQNKEQCHGARNAVLSLIQAYQDKPTPAATPTDSGINSPSSPMTIESPSATPEKRSGGQRTFHRSSFRDQPKVMLALTPRKVSPSNE</sequence>
<dbReference type="GO" id="GO:0003723">
    <property type="term" value="F:RNA binding"/>
    <property type="evidence" value="ECO:0007669"/>
    <property type="project" value="InterPro"/>
</dbReference>
<dbReference type="Proteomes" id="UP000827892">
    <property type="component" value="Chromosome I"/>
</dbReference>
<dbReference type="SMART" id="SM00322">
    <property type="entry name" value="KH"/>
    <property type="match status" value="2"/>
</dbReference>
<dbReference type="InterPro" id="IPR004087">
    <property type="entry name" value="KH_dom"/>
</dbReference>
<evidence type="ECO:0000256" key="1">
    <source>
        <dbReference type="SAM" id="MobiDB-lite"/>
    </source>
</evidence>
<evidence type="ECO:0000313" key="3">
    <source>
        <dbReference type="EMBL" id="ULU11063.1"/>
    </source>
</evidence>
<dbReference type="SUPFAM" id="SSF54791">
    <property type="entry name" value="Eukaryotic type KH-domain (KH-domain type I)"/>
    <property type="match status" value="1"/>
</dbReference>
<evidence type="ECO:0000259" key="2">
    <source>
        <dbReference type="SMART" id="SM00322"/>
    </source>
</evidence>
<organism evidence="3 4">
    <name type="scientific">Caenorhabditis briggsae</name>
    <dbReference type="NCBI Taxonomy" id="6238"/>
    <lineage>
        <taxon>Eukaryota</taxon>
        <taxon>Metazoa</taxon>
        <taxon>Ecdysozoa</taxon>
        <taxon>Nematoda</taxon>
        <taxon>Chromadorea</taxon>
        <taxon>Rhabditida</taxon>
        <taxon>Rhabditina</taxon>
        <taxon>Rhabditomorpha</taxon>
        <taxon>Rhabditoidea</taxon>
        <taxon>Rhabditidae</taxon>
        <taxon>Peloderinae</taxon>
        <taxon>Caenorhabditis</taxon>
    </lineage>
</organism>
<feature type="domain" description="K Homology" evidence="2">
    <location>
        <begin position="18"/>
        <end position="82"/>
    </location>
</feature>
<dbReference type="AlphaFoldDB" id="A0AAE9DS76"/>
<name>A0AAE9DS76_CAEBR</name>
<proteinExistence type="predicted"/>
<evidence type="ECO:0000313" key="4">
    <source>
        <dbReference type="Proteomes" id="UP000827892"/>
    </source>
</evidence>
<reference evidence="3 4" key="1">
    <citation type="submission" date="2022-05" db="EMBL/GenBank/DDBJ databases">
        <title>Chromosome-level reference genomes for two strains of Caenorhabditis briggsae: an improved platform for comparative genomics.</title>
        <authorList>
            <person name="Stevens L."/>
            <person name="Andersen E.C."/>
        </authorList>
    </citation>
    <scope>NUCLEOTIDE SEQUENCE [LARGE SCALE GENOMIC DNA]</scope>
    <source>
        <strain evidence="3">QX1410_ONT</strain>
        <tissue evidence="3">Whole-organism</tissue>
    </source>
</reference>
<accession>A0AAE9DS76</accession>
<protein>
    <recommendedName>
        <fullName evidence="2">K Homology domain-containing protein</fullName>
    </recommendedName>
</protein>
<gene>
    <name evidence="3" type="ORF">L3Y34_014933</name>
</gene>
<feature type="region of interest" description="Disordered" evidence="1">
    <location>
        <begin position="349"/>
        <end position="412"/>
    </location>
</feature>
<dbReference type="CDD" id="cd00105">
    <property type="entry name" value="KH-I"/>
    <property type="match status" value="1"/>
</dbReference>